<dbReference type="Proteomes" id="UP001642483">
    <property type="component" value="Unassembled WGS sequence"/>
</dbReference>
<dbReference type="InterPro" id="IPR005813">
    <property type="entry name" value="Ribosomal_bL20"/>
</dbReference>
<evidence type="ECO:0000313" key="4">
    <source>
        <dbReference type="EMBL" id="CAK8677219.1"/>
    </source>
</evidence>
<proteinExistence type="inferred from homology"/>
<name>A0ABP0FBZ7_CLALP</name>
<dbReference type="SUPFAM" id="SSF74731">
    <property type="entry name" value="Ribosomal protein L20"/>
    <property type="match status" value="1"/>
</dbReference>
<keyword evidence="2" id="KW-0689">Ribosomal protein</keyword>
<dbReference type="PANTHER" id="PTHR10986">
    <property type="entry name" value="39S RIBOSOMAL PROTEIN L20"/>
    <property type="match status" value="1"/>
</dbReference>
<reference evidence="4 5" key="1">
    <citation type="submission" date="2024-02" db="EMBL/GenBank/DDBJ databases">
        <authorList>
            <person name="Daric V."/>
            <person name="Darras S."/>
        </authorList>
    </citation>
    <scope>NUCLEOTIDE SEQUENCE [LARGE SCALE GENOMIC DNA]</scope>
</reference>
<evidence type="ECO:0000256" key="3">
    <source>
        <dbReference type="ARBA" id="ARBA00023274"/>
    </source>
</evidence>
<sequence>MFLTALSWMYRVKPPVRDRWWKIQRLKEQGRHFWFQSLRARVGLSRIFIRRALVNQTKARLARPYMRNKFRSERLESAVKEYGVKPNQFRVDLHSAGVKLNKNMLNVLSIYEPRTFERITELAQRSQIEKIYKNHVELPKRSFTSAK</sequence>
<gene>
    <name evidence="4" type="ORF">CVLEPA_LOCUS6621</name>
</gene>
<organism evidence="4 5">
    <name type="scientific">Clavelina lepadiformis</name>
    <name type="common">Light-bulb sea squirt</name>
    <name type="synonym">Ascidia lepadiformis</name>
    <dbReference type="NCBI Taxonomy" id="159417"/>
    <lineage>
        <taxon>Eukaryota</taxon>
        <taxon>Metazoa</taxon>
        <taxon>Chordata</taxon>
        <taxon>Tunicata</taxon>
        <taxon>Ascidiacea</taxon>
        <taxon>Aplousobranchia</taxon>
        <taxon>Clavelinidae</taxon>
        <taxon>Clavelina</taxon>
    </lineage>
</organism>
<keyword evidence="3" id="KW-0687">Ribonucleoprotein</keyword>
<evidence type="ECO:0008006" key="6">
    <source>
        <dbReference type="Google" id="ProtNLM"/>
    </source>
</evidence>
<dbReference type="InterPro" id="IPR035566">
    <property type="entry name" value="Ribosomal_protein_bL20_C"/>
</dbReference>
<comment type="similarity">
    <text evidence="1">Belongs to the bacterial ribosomal protein bL20 family.</text>
</comment>
<evidence type="ECO:0000313" key="5">
    <source>
        <dbReference type="Proteomes" id="UP001642483"/>
    </source>
</evidence>
<protein>
    <recommendedName>
        <fullName evidence="6">Ribosomal protein L20</fullName>
    </recommendedName>
</protein>
<keyword evidence="5" id="KW-1185">Reference proteome</keyword>
<dbReference type="Gene3D" id="1.10.1900.20">
    <property type="entry name" value="Ribosomal protein L20"/>
    <property type="match status" value="1"/>
</dbReference>
<accession>A0ABP0FBZ7</accession>
<dbReference type="Pfam" id="PF00453">
    <property type="entry name" value="Ribosomal_L20"/>
    <property type="match status" value="1"/>
</dbReference>
<comment type="caution">
    <text evidence="4">The sequence shown here is derived from an EMBL/GenBank/DDBJ whole genome shotgun (WGS) entry which is preliminary data.</text>
</comment>
<evidence type="ECO:0000256" key="2">
    <source>
        <dbReference type="ARBA" id="ARBA00022980"/>
    </source>
</evidence>
<dbReference type="EMBL" id="CAWYQH010000046">
    <property type="protein sequence ID" value="CAK8677219.1"/>
    <property type="molecule type" value="Genomic_DNA"/>
</dbReference>
<evidence type="ECO:0000256" key="1">
    <source>
        <dbReference type="ARBA" id="ARBA00007698"/>
    </source>
</evidence>